<organism evidence="5 6">
    <name type="scientific">Basidiobolus ranarum</name>
    <dbReference type="NCBI Taxonomy" id="34480"/>
    <lineage>
        <taxon>Eukaryota</taxon>
        <taxon>Fungi</taxon>
        <taxon>Fungi incertae sedis</taxon>
        <taxon>Zoopagomycota</taxon>
        <taxon>Entomophthoromycotina</taxon>
        <taxon>Basidiobolomycetes</taxon>
        <taxon>Basidiobolales</taxon>
        <taxon>Basidiobolaceae</taxon>
        <taxon>Basidiobolus</taxon>
    </lineage>
</organism>
<dbReference type="PANTHER" id="PTHR12356">
    <property type="entry name" value="NUCLEAR MOVEMENT PROTEIN NUDC"/>
    <property type="match status" value="1"/>
</dbReference>
<name>A0ABR2WJW4_9FUNG</name>
<sequence>MSTSEKKYADMNEEEAAKYDEEIRKKEEKEQALLPYQWKQTLQEVDIVVPVPEGTRAKDLTVVIKKNHISVGLKNQPPIVEGELCKAVKLEDSTWTLEDRKEVQLHLEKVNGMEWWENVVTHHPKIDTTKIQPENSKLDELDGETRTMVEKMMFDQRQKAMGLPSSEELKKMEMFEKFKEQHPEMDFSQVKLP</sequence>
<evidence type="ECO:0000313" key="6">
    <source>
        <dbReference type="Proteomes" id="UP001479436"/>
    </source>
</evidence>
<dbReference type="InterPro" id="IPR008978">
    <property type="entry name" value="HSP20-like_chaperone"/>
</dbReference>
<dbReference type="PROSITE" id="PS51203">
    <property type="entry name" value="CS"/>
    <property type="match status" value="1"/>
</dbReference>
<reference evidence="5 6" key="1">
    <citation type="submission" date="2023-04" db="EMBL/GenBank/DDBJ databases">
        <title>Genome of Basidiobolus ranarum AG-B5.</title>
        <authorList>
            <person name="Stajich J.E."/>
            <person name="Carter-House D."/>
            <person name="Gryganskyi A."/>
        </authorList>
    </citation>
    <scope>NUCLEOTIDE SEQUENCE [LARGE SCALE GENOMIC DNA]</scope>
    <source>
        <strain evidence="5 6">AG-B5</strain>
    </source>
</reference>
<dbReference type="Pfam" id="PF04969">
    <property type="entry name" value="CS"/>
    <property type="match status" value="1"/>
</dbReference>
<protein>
    <recommendedName>
        <fullName evidence="4">CS domain-containing protein</fullName>
    </recommendedName>
</protein>
<accession>A0ABR2WJW4</accession>
<dbReference type="InterPro" id="IPR037898">
    <property type="entry name" value="NudC_fam"/>
</dbReference>
<dbReference type="EMBL" id="JASJQH010001210">
    <property type="protein sequence ID" value="KAK9761813.1"/>
    <property type="molecule type" value="Genomic_DNA"/>
</dbReference>
<evidence type="ECO:0000256" key="1">
    <source>
        <dbReference type="ARBA" id="ARBA00004496"/>
    </source>
</evidence>
<feature type="domain" description="CS" evidence="4">
    <location>
        <begin position="31"/>
        <end position="120"/>
    </location>
</feature>
<evidence type="ECO:0000259" key="4">
    <source>
        <dbReference type="PROSITE" id="PS51203"/>
    </source>
</evidence>
<evidence type="ECO:0000256" key="3">
    <source>
        <dbReference type="SAM" id="MobiDB-lite"/>
    </source>
</evidence>
<keyword evidence="6" id="KW-1185">Reference proteome</keyword>
<keyword evidence="2" id="KW-0963">Cytoplasm</keyword>
<dbReference type="SUPFAM" id="SSF49764">
    <property type="entry name" value="HSP20-like chaperones"/>
    <property type="match status" value="1"/>
</dbReference>
<dbReference type="CDD" id="cd06467">
    <property type="entry name" value="p23_NUDC_like"/>
    <property type="match status" value="1"/>
</dbReference>
<comment type="caution">
    <text evidence="5">The sequence shown here is derived from an EMBL/GenBank/DDBJ whole genome shotgun (WGS) entry which is preliminary data.</text>
</comment>
<feature type="region of interest" description="Disordered" evidence="3">
    <location>
        <begin position="1"/>
        <end position="23"/>
    </location>
</feature>
<dbReference type="PANTHER" id="PTHR12356:SF3">
    <property type="entry name" value="NUCLEAR MIGRATION PROTEIN NUDC"/>
    <property type="match status" value="1"/>
</dbReference>
<gene>
    <name evidence="5" type="ORF">K7432_013015</name>
</gene>
<dbReference type="Gene3D" id="2.60.40.790">
    <property type="match status" value="1"/>
</dbReference>
<dbReference type="Proteomes" id="UP001479436">
    <property type="component" value="Unassembled WGS sequence"/>
</dbReference>
<proteinExistence type="predicted"/>
<comment type="subcellular location">
    <subcellularLocation>
        <location evidence="1">Cytoplasm</location>
    </subcellularLocation>
</comment>
<dbReference type="InterPro" id="IPR007052">
    <property type="entry name" value="CS_dom"/>
</dbReference>
<evidence type="ECO:0000313" key="5">
    <source>
        <dbReference type="EMBL" id="KAK9761813.1"/>
    </source>
</evidence>
<evidence type="ECO:0000256" key="2">
    <source>
        <dbReference type="ARBA" id="ARBA00022490"/>
    </source>
</evidence>